<evidence type="ECO:0000313" key="8">
    <source>
        <dbReference type="Proteomes" id="UP000239366"/>
    </source>
</evidence>
<accession>A0A2S7T8F2</accession>
<dbReference type="PANTHER" id="PTHR43547:SF2">
    <property type="entry name" value="HYBRID SIGNAL TRANSDUCTION HISTIDINE KINASE C"/>
    <property type="match status" value="1"/>
</dbReference>
<evidence type="ECO:0000256" key="2">
    <source>
        <dbReference type="ARBA" id="ARBA00012438"/>
    </source>
</evidence>
<keyword evidence="5" id="KW-1133">Transmembrane helix</keyword>
<dbReference type="GO" id="GO:0000155">
    <property type="term" value="F:phosphorelay sensor kinase activity"/>
    <property type="evidence" value="ECO:0007669"/>
    <property type="project" value="InterPro"/>
</dbReference>
<dbReference type="InterPro" id="IPR036097">
    <property type="entry name" value="HisK_dim/P_sf"/>
</dbReference>
<dbReference type="EC" id="2.7.13.3" evidence="2"/>
<dbReference type="InterPro" id="IPR003594">
    <property type="entry name" value="HATPase_dom"/>
</dbReference>
<dbReference type="InterPro" id="IPR005467">
    <property type="entry name" value="His_kinase_dom"/>
</dbReference>
<dbReference type="AlphaFoldDB" id="A0A2S7T8F2"/>
<comment type="caution">
    <text evidence="7">The sequence shown here is derived from an EMBL/GenBank/DDBJ whole genome shotgun (WGS) entry which is preliminary data.</text>
</comment>
<dbReference type="PANTHER" id="PTHR43547">
    <property type="entry name" value="TWO-COMPONENT HISTIDINE KINASE"/>
    <property type="match status" value="1"/>
</dbReference>
<dbReference type="EMBL" id="MQVX01000001">
    <property type="protein sequence ID" value="PQJ15736.1"/>
    <property type="molecule type" value="Genomic_DNA"/>
</dbReference>
<evidence type="ECO:0000256" key="5">
    <source>
        <dbReference type="SAM" id="Phobius"/>
    </source>
</evidence>
<evidence type="ECO:0000256" key="1">
    <source>
        <dbReference type="ARBA" id="ARBA00000085"/>
    </source>
</evidence>
<comment type="catalytic activity">
    <reaction evidence="1">
        <text>ATP + protein L-histidine = ADP + protein N-phospho-L-histidine.</text>
        <dbReference type="EC" id="2.7.13.3"/>
    </reaction>
</comment>
<dbReference type="Gene3D" id="1.10.287.130">
    <property type="match status" value="1"/>
</dbReference>
<keyword evidence="4" id="KW-0175">Coiled coil</keyword>
<dbReference type="SUPFAM" id="SSF55874">
    <property type="entry name" value="ATPase domain of HSP90 chaperone/DNA topoisomerase II/histidine kinase"/>
    <property type="match status" value="1"/>
</dbReference>
<keyword evidence="3" id="KW-0597">Phosphoprotein</keyword>
<keyword evidence="5" id="KW-0472">Membrane</keyword>
<dbReference type="Gene3D" id="3.30.565.10">
    <property type="entry name" value="Histidine kinase-like ATPase, C-terminal domain"/>
    <property type="match status" value="1"/>
</dbReference>
<reference evidence="8" key="1">
    <citation type="submission" date="2016-11" db="EMBL/GenBank/DDBJ databases">
        <title>Trade-off between light-utilization and light-protection in marine flavobacteria.</title>
        <authorList>
            <person name="Kumagai Y."/>
            <person name="Yoshizawa S."/>
            <person name="Kogure K."/>
        </authorList>
    </citation>
    <scope>NUCLEOTIDE SEQUENCE [LARGE SCALE GENOMIC DNA]</scope>
    <source>
        <strain evidence="8">SG-18</strain>
    </source>
</reference>
<dbReference type="SMART" id="SM00387">
    <property type="entry name" value="HATPase_c"/>
    <property type="match status" value="1"/>
</dbReference>
<dbReference type="CDD" id="cd00075">
    <property type="entry name" value="HATPase"/>
    <property type="match status" value="1"/>
</dbReference>
<feature type="transmembrane region" description="Helical" evidence="5">
    <location>
        <begin position="224"/>
        <end position="246"/>
    </location>
</feature>
<name>A0A2S7T8F2_9FLAO</name>
<protein>
    <recommendedName>
        <fullName evidence="2">histidine kinase</fullName>
        <ecNumber evidence="2">2.7.13.3</ecNumber>
    </recommendedName>
</protein>
<dbReference type="PRINTS" id="PR00344">
    <property type="entry name" value="BCTRLSENSOR"/>
</dbReference>
<dbReference type="OrthoDB" id="1933776at2"/>
<keyword evidence="8" id="KW-1185">Reference proteome</keyword>
<dbReference type="InterPro" id="IPR003661">
    <property type="entry name" value="HisK_dim/P_dom"/>
</dbReference>
<dbReference type="Proteomes" id="UP000239366">
    <property type="component" value="Unassembled WGS sequence"/>
</dbReference>
<feature type="domain" description="Histidine kinase" evidence="6">
    <location>
        <begin position="265"/>
        <end position="476"/>
    </location>
</feature>
<evidence type="ECO:0000259" key="6">
    <source>
        <dbReference type="PROSITE" id="PS50109"/>
    </source>
</evidence>
<organism evidence="7 8">
    <name type="scientific">Aureicoccus marinus</name>
    <dbReference type="NCBI Taxonomy" id="754435"/>
    <lineage>
        <taxon>Bacteria</taxon>
        <taxon>Pseudomonadati</taxon>
        <taxon>Bacteroidota</taxon>
        <taxon>Flavobacteriia</taxon>
        <taxon>Flavobacteriales</taxon>
        <taxon>Flavobacteriaceae</taxon>
        <taxon>Aureicoccus</taxon>
    </lineage>
</organism>
<dbReference type="Pfam" id="PF00512">
    <property type="entry name" value="HisKA"/>
    <property type="match status" value="1"/>
</dbReference>
<feature type="transmembrane region" description="Helical" evidence="5">
    <location>
        <begin position="7"/>
        <end position="27"/>
    </location>
</feature>
<evidence type="ECO:0000313" key="7">
    <source>
        <dbReference type="EMBL" id="PQJ15736.1"/>
    </source>
</evidence>
<keyword evidence="5" id="KW-0812">Transmembrane</keyword>
<sequence length="476" mass="54755">MKKVKQHWIVLAIALTMVLTLGTQYYWNAIHFEENRVRVLQDIQKDLDQAVMNYYQRTSAAFSYTLIDTRSEEEQKENQLAMYELVQMDSMSRYFGDKQNHKMGEYDLGLKEAIVDLEGFTLVRGKTILETRPDLKQFTNRMSWTVHSDSIPLFVLEQEVEKLQTDGKFDYSYQLSYYKKDSLIIQSQPIEVEEVLISRSKFLPENDHIELGVNLPPNSLFKKGLLGIVLSVILSATVLFCLLYLLRTIARQKKISEIKDDFIGNLTHEFKTPIATASAALQALNQTEAAKEDSLLQRYTGIAQGQLDKLNQMVEKLLETASLHAEEVQLAKEEVNVVDYTKDWLERLKERKPQGSLVLQFEEGLSSYSLDRFHFENALSNIIENAFKYGKPPVQVAFSAKGKSLCITITDQGHGIPKEEQERIFEKFYRIPSGNRHDVKGHGIGLYYAKTIIEKHQGQLRYSGDEQTTQFEILLP</sequence>
<dbReference type="RefSeq" id="WP_105001390.1">
    <property type="nucleotide sequence ID" value="NZ_MQVX01000001.1"/>
</dbReference>
<dbReference type="SUPFAM" id="SSF47384">
    <property type="entry name" value="Homodimeric domain of signal transducing histidine kinase"/>
    <property type="match status" value="1"/>
</dbReference>
<dbReference type="SMART" id="SM00388">
    <property type="entry name" value="HisKA"/>
    <property type="match status" value="1"/>
</dbReference>
<evidence type="ECO:0000256" key="4">
    <source>
        <dbReference type="SAM" id="Coils"/>
    </source>
</evidence>
<gene>
    <name evidence="7" type="ORF">BST99_08345</name>
</gene>
<dbReference type="PROSITE" id="PS50109">
    <property type="entry name" value="HIS_KIN"/>
    <property type="match status" value="1"/>
</dbReference>
<proteinExistence type="predicted"/>
<dbReference type="CDD" id="cd00082">
    <property type="entry name" value="HisKA"/>
    <property type="match status" value="1"/>
</dbReference>
<dbReference type="Pfam" id="PF02518">
    <property type="entry name" value="HATPase_c"/>
    <property type="match status" value="1"/>
</dbReference>
<feature type="coiled-coil region" evidence="4">
    <location>
        <begin position="307"/>
        <end position="334"/>
    </location>
</feature>
<dbReference type="InterPro" id="IPR036890">
    <property type="entry name" value="HATPase_C_sf"/>
</dbReference>
<dbReference type="InterPro" id="IPR004358">
    <property type="entry name" value="Sig_transdc_His_kin-like_C"/>
</dbReference>
<evidence type="ECO:0000256" key="3">
    <source>
        <dbReference type="ARBA" id="ARBA00022553"/>
    </source>
</evidence>